<gene>
    <name evidence="1" type="ORF">UX51_C0045G0001</name>
</gene>
<sequence length="121" mass="13356">MKIVVPFFIIFWLAITSGCSGIYLKKADNKPPPGVFEKLNSELTELYDKAKPGIVVVYSSQSPVSRPVGTGILISHDGYVVTNEHVVNFIVENNGEVNIELYDGLRYSVRIIGRDPDSDLA</sequence>
<reference evidence="1 2" key="1">
    <citation type="journal article" date="2015" name="Nature">
        <title>rRNA introns, odd ribosomes, and small enigmatic genomes across a large radiation of phyla.</title>
        <authorList>
            <person name="Brown C.T."/>
            <person name="Hug L.A."/>
            <person name="Thomas B.C."/>
            <person name="Sharon I."/>
            <person name="Castelle C.J."/>
            <person name="Singh A."/>
            <person name="Wilkins M.J."/>
            <person name="Williams K.H."/>
            <person name="Banfield J.F."/>
        </authorList>
    </citation>
    <scope>NUCLEOTIDE SEQUENCE [LARGE SCALE GENOMIC DNA]</scope>
</reference>
<proteinExistence type="predicted"/>
<dbReference type="InterPro" id="IPR009003">
    <property type="entry name" value="Peptidase_S1_PA"/>
</dbReference>
<comment type="caution">
    <text evidence="1">The sequence shown here is derived from an EMBL/GenBank/DDBJ whole genome shotgun (WGS) entry which is preliminary data.</text>
</comment>
<dbReference type="GO" id="GO:0004252">
    <property type="term" value="F:serine-type endopeptidase activity"/>
    <property type="evidence" value="ECO:0007669"/>
    <property type="project" value="InterPro"/>
</dbReference>
<dbReference type="AlphaFoldDB" id="A0A0G1PVQ5"/>
<dbReference type="InterPro" id="IPR001940">
    <property type="entry name" value="Peptidase_S1C"/>
</dbReference>
<evidence type="ECO:0000313" key="2">
    <source>
        <dbReference type="Proteomes" id="UP000034856"/>
    </source>
</evidence>
<dbReference type="EMBL" id="LCMM01000045">
    <property type="protein sequence ID" value="KKU36607.1"/>
    <property type="molecule type" value="Genomic_DNA"/>
</dbReference>
<dbReference type="SUPFAM" id="SSF50494">
    <property type="entry name" value="Trypsin-like serine proteases"/>
    <property type="match status" value="1"/>
</dbReference>
<dbReference type="Pfam" id="PF13365">
    <property type="entry name" value="Trypsin_2"/>
    <property type="match status" value="1"/>
</dbReference>
<feature type="non-terminal residue" evidence="1">
    <location>
        <position position="121"/>
    </location>
</feature>
<dbReference type="Gene3D" id="2.40.10.10">
    <property type="entry name" value="Trypsin-like serine proteases"/>
    <property type="match status" value="1"/>
</dbReference>
<dbReference type="Proteomes" id="UP000034856">
    <property type="component" value="Unassembled WGS sequence"/>
</dbReference>
<dbReference type="InterPro" id="IPR043504">
    <property type="entry name" value="Peptidase_S1_PA_chymotrypsin"/>
</dbReference>
<dbReference type="PROSITE" id="PS51257">
    <property type="entry name" value="PROKAR_LIPOPROTEIN"/>
    <property type="match status" value="1"/>
</dbReference>
<dbReference type="PRINTS" id="PR00834">
    <property type="entry name" value="PROTEASES2C"/>
</dbReference>
<protein>
    <submittedName>
        <fullName evidence="1">Peptidase S1 and S6 chymotrypsin/Hap</fullName>
    </submittedName>
</protein>
<organism evidence="1 2">
    <name type="scientific">Candidatus Azambacteria bacterium GW2011_GWF2_46_32</name>
    <dbReference type="NCBI Taxonomy" id="1618628"/>
    <lineage>
        <taxon>Bacteria</taxon>
        <taxon>Candidatus Azamiibacteriota</taxon>
    </lineage>
</organism>
<accession>A0A0G1PVQ5</accession>
<evidence type="ECO:0000313" key="1">
    <source>
        <dbReference type="EMBL" id="KKU36607.1"/>
    </source>
</evidence>
<dbReference type="GO" id="GO:0006508">
    <property type="term" value="P:proteolysis"/>
    <property type="evidence" value="ECO:0007669"/>
    <property type="project" value="InterPro"/>
</dbReference>
<name>A0A0G1PVQ5_9BACT</name>